<dbReference type="Gene3D" id="3.20.20.70">
    <property type="entry name" value="Aldolase class I"/>
    <property type="match status" value="1"/>
</dbReference>
<dbReference type="OrthoDB" id="9805272at2"/>
<sequence>MTSLLLPAGTRLEKYTLRGAPRPLPSRRDAARTRRAYAAAHVVADPLATVDPALDPAVDWNATLRFRHHLWDLGLGVAEAMDTAQRGMGLPHGLVRELIERSCREAVGRGAAIVCGAGTDDLPDDRPVTLAEIERSYLRQCRWIEDAGGRVVLMASRALCRTARSADDYLSVYGTVLGSLTRPAILHWLGDMFDPRLAGYWGTADLDTAADTVVQLITEYARSVDGIKISLLDAEREVALRRRLPAGTTMFTGDDFNYPELIRGDDQEHSDALLGIFDAIAPLAAEALALLDEGDAAGFDRVLAPTVPLSRAIFEAPTYHYKTGVVFLAYLRGLQPHFVMLGGHQGARSIGHLARLFRLADRAGLIEDVDLAVARMRAVLATAGIDGRDAVVAGSGTSARSGT</sequence>
<comment type="caution">
    <text evidence="1">The sequence shown here is derived from an EMBL/GenBank/DDBJ whole genome shotgun (WGS) entry which is preliminary data.</text>
</comment>
<dbReference type="InterPro" id="IPR013785">
    <property type="entry name" value="Aldolase_TIM"/>
</dbReference>
<dbReference type="RefSeq" id="WP_117402893.1">
    <property type="nucleotide sequence ID" value="NZ_QVNQ01000009.1"/>
</dbReference>
<reference evidence="1 2" key="1">
    <citation type="submission" date="2018-08" db="EMBL/GenBank/DDBJ databases">
        <title>Actinomadura spongicola sp. nov., isolated from marine sponge Leucetta chagosensis.</title>
        <authorList>
            <person name="Li L."/>
            <person name="Lin H.W."/>
        </authorList>
    </citation>
    <scope>NUCLEOTIDE SEQUENCE [LARGE SCALE GENOMIC DNA]</scope>
    <source>
        <strain evidence="1 2">LHW52907</strain>
    </source>
</reference>
<organism evidence="1 2">
    <name type="scientific">Actinomadura spongiicola</name>
    <dbReference type="NCBI Taxonomy" id="2303421"/>
    <lineage>
        <taxon>Bacteria</taxon>
        <taxon>Bacillati</taxon>
        <taxon>Actinomycetota</taxon>
        <taxon>Actinomycetes</taxon>
        <taxon>Streptosporangiales</taxon>
        <taxon>Thermomonosporaceae</taxon>
        <taxon>Actinomadura</taxon>
    </lineage>
</organism>
<dbReference type="EMBL" id="QVNQ01000009">
    <property type="protein sequence ID" value="RFS82502.1"/>
    <property type="molecule type" value="Genomic_DNA"/>
</dbReference>
<proteinExistence type="predicted"/>
<evidence type="ECO:0000313" key="1">
    <source>
        <dbReference type="EMBL" id="RFS82502.1"/>
    </source>
</evidence>
<gene>
    <name evidence="1" type="ORF">D0T12_27275</name>
</gene>
<dbReference type="SUPFAM" id="SSF51569">
    <property type="entry name" value="Aldolase"/>
    <property type="match status" value="1"/>
</dbReference>
<dbReference type="InterPro" id="IPR009334">
    <property type="entry name" value="DUF993"/>
</dbReference>
<name>A0A372GBI3_9ACTN</name>
<dbReference type="Pfam" id="PF06187">
    <property type="entry name" value="DUF993"/>
    <property type="match status" value="1"/>
</dbReference>
<dbReference type="Proteomes" id="UP000262882">
    <property type="component" value="Unassembled WGS sequence"/>
</dbReference>
<evidence type="ECO:0000313" key="2">
    <source>
        <dbReference type="Proteomes" id="UP000262882"/>
    </source>
</evidence>
<dbReference type="AlphaFoldDB" id="A0A372GBI3"/>
<protein>
    <submittedName>
        <fullName evidence="1">Dihydrodipicolinate synthase family protein</fullName>
    </submittedName>
</protein>
<accession>A0A372GBI3</accession>
<keyword evidence="2" id="KW-1185">Reference proteome</keyword>